<name>A0AB73P4K4_ENTFC</name>
<keyword evidence="1" id="KW-1133">Transmembrane helix</keyword>
<feature type="transmembrane region" description="Helical" evidence="1">
    <location>
        <begin position="205"/>
        <end position="224"/>
    </location>
</feature>
<evidence type="ECO:0000256" key="1">
    <source>
        <dbReference type="SAM" id="Phobius"/>
    </source>
</evidence>
<keyword evidence="1" id="KW-0812">Transmembrane</keyword>
<comment type="caution">
    <text evidence="2">The sequence shown here is derived from an EMBL/GenBank/DDBJ whole genome shotgun (WGS) entry which is preliminary data.</text>
</comment>
<dbReference type="Proteomes" id="UP000194737">
    <property type="component" value="Unassembled WGS sequence"/>
</dbReference>
<evidence type="ECO:0000313" key="2">
    <source>
        <dbReference type="EMBL" id="OTN98597.1"/>
    </source>
</evidence>
<gene>
    <name evidence="2" type="ORF">A5804_000080</name>
</gene>
<dbReference type="AlphaFoldDB" id="A0AB73P4K4"/>
<dbReference type="EMBL" id="NGLB01000001">
    <property type="protein sequence ID" value="OTN98597.1"/>
    <property type="molecule type" value="Genomic_DNA"/>
</dbReference>
<feature type="transmembrane region" description="Helical" evidence="1">
    <location>
        <begin position="86"/>
        <end position="111"/>
    </location>
</feature>
<evidence type="ECO:0008006" key="4">
    <source>
        <dbReference type="Google" id="ProtNLM"/>
    </source>
</evidence>
<evidence type="ECO:0000313" key="3">
    <source>
        <dbReference type="Proteomes" id="UP000194737"/>
    </source>
</evidence>
<sequence>MHMTKKLFGASFEESKLISVNLFSKKKPFYYDLGLADSNKFSQRLLLVIPFLSLEIVMYGISIGMAETIDLNNKLPGSAKLFVHGIQYFSFLKPLIIISLFLMGIIICSNILPKKNFMIQRIFGILIQLLLIIQFCFSIMPTLLGLTLGATGWFGFSIICICGLIFFVRTLVSRMRKIKVEMYGEVTDSPFNIIIDKLWNLLKKIWIFLLAIVVLNILTLRIGMWGSFSLWSFICMFAGPIYFGLVTLFIVGPLKMYVNSFYLVKYAEQYRVLWKVTDEQWYGKRRTKKLAKKKLK</sequence>
<protein>
    <recommendedName>
        <fullName evidence="4">DUF975 family protein</fullName>
    </recommendedName>
</protein>
<organism evidence="2 3">
    <name type="scientific">Enterococcus faecium</name>
    <name type="common">Streptococcus faecium</name>
    <dbReference type="NCBI Taxonomy" id="1352"/>
    <lineage>
        <taxon>Bacteria</taxon>
        <taxon>Bacillati</taxon>
        <taxon>Bacillota</taxon>
        <taxon>Bacilli</taxon>
        <taxon>Lactobacillales</taxon>
        <taxon>Enterococcaceae</taxon>
        <taxon>Enterococcus</taxon>
    </lineage>
</organism>
<accession>A0AB73P4K4</accession>
<feature type="transmembrane region" description="Helical" evidence="1">
    <location>
        <begin position="123"/>
        <end position="144"/>
    </location>
</feature>
<keyword evidence="1" id="KW-0472">Membrane</keyword>
<feature type="transmembrane region" description="Helical" evidence="1">
    <location>
        <begin position="45"/>
        <end position="66"/>
    </location>
</feature>
<feature type="transmembrane region" description="Helical" evidence="1">
    <location>
        <begin position="230"/>
        <end position="251"/>
    </location>
</feature>
<proteinExistence type="predicted"/>
<reference evidence="2 3" key="1">
    <citation type="submission" date="2017-05" db="EMBL/GenBank/DDBJ databases">
        <title>The Genome Sequence of Enterococcus faecium 6F2_DIV0138.</title>
        <authorList>
            <consortium name="The Broad Institute Genomics Platform"/>
            <consortium name="The Broad Institute Genomic Center for Infectious Diseases"/>
            <person name="Earl A."/>
            <person name="Manson A."/>
            <person name="Schwartman J."/>
            <person name="Gilmore M."/>
            <person name="Abouelleil A."/>
            <person name="Cao P."/>
            <person name="Chapman S."/>
            <person name="Cusick C."/>
            <person name="Shea T."/>
            <person name="Young S."/>
            <person name="Neafsey D."/>
            <person name="Nusbaum C."/>
            <person name="Birren B."/>
        </authorList>
    </citation>
    <scope>NUCLEOTIDE SEQUENCE [LARGE SCALE GENOMIC DNA]</scope>
    <source>
        <strain evidence="2 3">6F2_DIV0138</strain>
    </source>
</reference>
<feature type="transmembrane region" description="Helical" evidence="1">
    <location>
        <begin position="150"/>
        <end position="172"/>
    </location>
</feature>